<evidence type="ECO:0000313" key="2">
    <source>
        <dbReference type="Proteomes" id="UP001233999"/>
    </source>
</evidence>
<comment type="caution">
    <text evidence="1">The sequence shown here is derived from an EMBL/GenBank/DDBJ whole genome shotgun (WGS) entry which is preliminary data.</text>
</comment>
<dbReference type="Proteomes" id="UP001233999">
    <property type="component" value="Unassembled WGS sequence"/>
</dbReference>
<dbReference type="EMBL" id="JASPKZ010003826">
    <property type="protein sequence ID" value="KAJ9592616.1"/>
    <property type="molecule type" value="Genomic_DNA"/>
</dbReference>
<evidence type="ECO:0000313" key="1">
    <source>
        <dbReference type="EMBL" id="KAJ9592616.1"/>
    </source>
</evidence>
<gene>
    <name evidence="1" type="ORF">L9F63_015717</name>
</gene>
<feature type="non-terminal residue" evidence="1">
    <location>
        <position position="1"/>
    </location>
</feature>
<feature type="non-terminal residue" evidence="1">
    <location>
        <position position="80"/>
    </location>
</feature>
<sequence length="80" mass="9310">HLSCWQHCRCCVQISVCAWPSRATVYQRRKWTSFDLLIVVHRRRSYLLEAEALNASWSPVCSIRNKTIKVPATRCYPATS</sequence>
<dbReference type="AlphaFoldDB" id="A0AAD8EJL7"/>
<reference evidence="1" key="1">
    <citation type="journal article" date="2023" name="IScience">
        <title>Live-bearing cockroach genome reveals convergent evolutionary mechanisms linked to viviparity in insects and beyond.</title>
        <authorList>
            <person name="Fouks B."/>
            <person name="Harrison M.C."/>
            <person name="Mikhailova A.A."/>
            <person name="Marchal E."/>
            <person name="English S."/>
            <person name="Carruthers M."/>
            <person name="Jennings E.C."/>
            <person name="Chiamaka E.L."/>
            <person name="Frigard R.A."/>
            <person name="Pippel M."/>
            <person name="Attardo G.M."/>
            <person name="Benoit J.B."/>
            <person name="Bornberg-Bauer E."/>
            <person name="Tobe S.S."/>
        </authorList>
    </citation>
    <scope>NUCLEOTIDE SEQUENCE</scope>
    <source>
        <strain evidence="1">Stay&amp;Tobe</strain>
    </source>
</reference>
<keyword evidence="2" id="KW-1185">Reference proteome</keyword>
<organism evidence="1 2">
    <name type="scientific">Diploptera punctata</name>
    <name type="common">Pacific beetle cockroach</name>
    <dbReference type="NCBI Taxonomy" id="6984"/>
    <lineage>
        <taxon>Eukaryota</taxon>
        <taxon>Metazoa</taxon>
        <taxon>Ecdysozoa</taxon>
        <taxon>Arthropoda</taxon>
        <taxon>Hexapoda</taxon>
        <taxon>Insecta</taxon>
        <taxon>Pterygota</taxon>
        <taxon>Neoptera</taxon>
        <taxon>Polyneoptera</taxon>
        <taxon>Dictyoptera</taxon>
        <taxon>Blattodea</taxon>
        <taxon>Blaberoidea</taxon>
        <taxon>Blaberidae</taxon>
        <taxon>Diplopterinae</taxon>
        <taxon>Diploptera</taxon>
    </lineage>
</organism>
<proteinExistence type="predicted"/>
<protein>
    <submittedName>
        <fullName evidence="1">Uncharacterized protein</fullName>
    </submittedName>
</protein>
<name>A0AAD8EJL7_DIPPU</name>
<reference evidence="1" key="2">
    <citation type="submission" date="2023-05" db="EMBL/GenBank/DDBJ databases">
        <authorList>
            <person name="Fouks B."/>
        </authorList>
    </citation>
    <scope>NUCLEOTIDE SEQUENCE</scope>
    <source>
        <strain evidence="1">Stay&amp;Tobe</strain>
        <tissue evidence="1">Testes</tissue>
    </source>
</reference>
<accession>A0AAD8EJL7</accession>